<name>A0A2C9DC18_9HYPH</name>
<feature type="transmembrane region" description="Helical" evidence="9">
    <location>
        <begin position="21"/>
        <end position="39"/>
    </location>
</feature>
<keyword evidence="14" id="KW-1185">Reference proteome</keyword>
<dbReference type="Pfam" id="PF26002">
    <property type="entry name" value="Beta-barrel_AprE"/>
    <property type="match status" value="1"/>
</dbReference>
<accession>A0A2C9DC18</accession>
<dbReference type="InterPro" id="IPR050739">
    <property type="entry name" value="MFP"/>
</dbReference>
<evidence type="ECO:0000256" key="9">
    <source>
        <dbReference type="RuleBase" id="RU365093"/>
    </source>
</evidence>
<feature type="domain" description="AprE-like beta-barrel" evidence="12">
    <location>
        <begin position="327"/>
        <end position="414"/>
    </location>
</feature>
<dbReference type="RefSeq" id="WP_099558006.1">
    <property type="nucleotide sequence ID" value="NZ_LT960614.1"/>
</dbReference>
<dbReference type="NCBIfam" id="TIGR01843">
    <property type="entry name" value="type_I_hlyD"/>
    <property type="match status" value="1"/>
</dbReference>
<dbReference type="SUPFAM" id="SSF51230">
    <property type="entry name" value="Single hybrid motif"/>
    <property type="match status" value="1"/>
</dbReference>
<dbReference type="EMBL" id="LT960614">
    <property type="protein sequence ID" value="SON57806.1"/>
    <property type="molecule type" value="Genomic_DNA"/>
</dbReference>
<dbReference type="PANTHER" id="PTHR30386:SF17">
    <property type="entry name" value="ALKALINE PROTEASE SECRETION PROTEIN APRE"/>
    <property type="match status" value="1"/>
</dbReference>
<evidence type="ECO:0000256" key="8">
    <source>
        <dbReference type="ARBA" id="ARBA00023136"/>
    </source>
</evidence>
<keyword evidence="10" id="KW-0175">Coiled coil</keyword>
<dbReference type="InterPro" id="IPR010129">
    <property type="entry name" value="T1SS_HlyD"/>
</dbReference>
<feature type="domain" description="AprE-like long alpha-helical hairpin" evidence="11">
    <location>
        <begin position="94"/>
        <end position="285"/>
    </location>
</feature>
<protein>
    <recommendedName>
        <fullName evidence="9">Membrane fusion protein (MFP) family protein</fullName>
    </recommendedName>
</protein>
<evidence type="ECO:0000256" key="6">
    <source>
        <dbReference type="ARBA" id="ARBA00022692"/>
    </source>
</evidence>
<keyword evidence="8 9" id="KW-0472">Membrane</keyword>
<dbReference type="Proteomes" id="UP000223606">
    <property type="component" value="Chromosome 1"/>
</dbReference>
<dbReference type="GO" id="GO:0015031">
    <property type="term" value="P:protein transport"/>
    <property type="evidence" value="ECO:0007669"/>
    <property type="project" value="InterPro"/>
</dbReference>
<evidence type="ECO:0000256" key="10">
    <source>
        <dbReference type="SAM" id="Coils"/>
    </source>
</evidence>
<dbReference type="InterPro" id="IPR058781">
    <property type="entry name" value="HH_AprE-like"/>
</dbReference>
<dbReference type="InterPro" id="IPR058982">
    <property type="entry name" value="Beta-barrel_AprE"/>
</dbReference>
<feature type="coiled-coil region" evidence="10">
    <location>
        <begin position="91"/>
        <end position="118"/>
    </location>
</feature>
<evidence type="ECO:0000259" key="12">
    <source>
        <dbReference type="Pfam" id="PF26002"/>
    </source>
</evidence>
<keyword evidence="3 9" id="KW-0813">Transport</keyword>
<dbReference type="AlphaFoldDB" id="A0A2C9DC18"/>
<dbReference type="KEGG" id="hdi:HDIA_4265"/>
<dbReference type="InterPro" id="IPR011053">
    <property type="entry name" value="Single_hybrid_motif"/>
</dbReference>
<comment type="subcellular location">
    <subcellularLocation>
        <location evidence="1 9">Cell inner membrane</location>
        <topology evidence="1 9">Single-pass membrane protein</topology>
    </subcellularLocation>
</comment>
<evidence type="ECO:0000313" key="14">
    <source>
        <dbReference type="Proteomes" id="UP000223606"/>
    </source>
</evidence>
<keyword evidence="4 9" id="KW-1003">Cell membrane</keyword>
<evidence type="ECO:0000256" key="7">
    <source>
        <dbReference type="ARBA" id="ARBA00022989"/>
    </source>
</evidence>
<dbReference type="Gene3D" id="2.40.50.100">
    <property type="match status" value="1"/>
</dbReference>
<evidence type="ECO:0000259" key="11">
    <source>
        <dbReference type="Pfam" id="PF25994"/>
    </source>
</evidence>
<evidence type="ECO:0000256" key="3">
    <source>
        <dbReference type="ARBA" id="ARBA00022448"/>
    </source>
</evidence>
<dbReference type="PRINTS" id="PR01490">
    <property type="entry name" value="RTXTOXIND"/>
</dbReference>
<feature type="coiled-coil region" evidence="10">
    <location>
        <begin position="163"/>
        <end position="292"/>
    </location>
</feature>
<reference evidence="14" key="1">
    <citation type="submission" date="2017-09" db="EMBL/GenBank/DDBJ databases">
        <title>Genome sequence of Nannocystis excedens DSM 71.</title>
        <authorList>
            <person name="Blom J."/>
        </authorList>
    </citation>
    <scope>NUCLEOTIDE SEQUENCE [LARGE SCALE GENOMIC DNA]</scope>
    <source>
        <strain evidence="14">type strain: E19</strain>
    </source>
</reference>
<organism evidence="13 14">
    <name type="scientific">Hartmannibacter diazotrophicus</name>
    <dbReference type="NCBI Taxonomy" id="1482074"/>
    <lineage>
        <taxon>Bacteria</taxon>
        <taxon>Pseudomonadati</taxon>
        <taxon>Pseudomonadota</taxon>
        <taxon>Alphaproteobacteria</taxon>
        <taxon>Hyphomicrobiales</taxon>
        <taxon>Pleomorphomonadaceae</taxon>
        <taxon>Hartmannibacter</taxon>
    </lineage>
</organism>
<evidence type="ECO:0000256" key="5">
    <source>
        <dbReference type="ARBA" id="ARBA00022519"/>
    </source>
</evidence>
<evidence type="ECO:0000313" key="13">
    <source>
        <dbReference type="EMBL" id="SON57806.1"/>
    </source>
</evidence>
<evidence type="ECO:0000256" key="4">
    <source>
        <dbReference type="ARBA" id="ARBA00022475"/>
    </source>
</evidence>
<evidence type="ECO:0000256" key="1">
    <source>
        <dbReference type="ARBA" id="ARBA00004377"/>
    </source>
</evidence>
<gene>
    <name evidence="13" type="primary">prsE_2</name>
    <name evidence="13" type="ORF">HDIA_4265</name>
</gene>
<dbReference type="PANTHER" id="PTHR30386">
    <property type="entry name" value="MEMBRANE FUSION SUBUNIT OF EMRAB-TOLC MULTIDRUG EFFLUX PUMP"/>
    <property type="match status" value="1"/>
</dbReference>
<keyword evidence="7 9" id="KW-1133">Transmembrane helix</keyword>
<sequence length="439" mass="48656">MTEFDKDLFEIDSSIKKLMRWFLISSLFVLGGIGAWSIMAQVDSAVITAGTFMPESNAQAVQHPEGGVVGEILVREGDLVREGQVLIRLDAAKVRAEMRIQERRLVDLVAERARLQAERLEQSTIVEPVLPVTSEDAEQELRAALVSERGLLAERMFTRKIQASQLQERRTQVQYQIDGLEQRREAIIEEIEQAEGHLADLRQLDTKGLIRRPVLRQSERDVSRLKGDLGDTEARIASARSQLTETEMKIAEHDRGAKSEVLSRLHEIDAQVAEVTEQATAARDRLQRLDLRSPRTGLVHQLAVHTIGGVISPGQVVMSIIPSSEPLVVSASIPPSDIDQVHIGQAATVKISAFKMLVIPELAGKVISMSPDQVVNPKTGQAHFAVKIGIDPEERGKLEGKELTPGLPAEVFIVGESRRVITYLTQPLTEKLELAFREK</sequence>
<dbReference type="Pfam" id="PF25994">
    <property type="entry name" value="HH_AprE"/>
    <property type="match status" value="1"/>
</dbReference>
<evidence type="ECO:0000256" key="2">
    <source>
        <dbReference type="ARBA" id="ARBA00009477"/>
    </source>
</evidence>
<keyword evidence="6 9" id="KW-0812">Transmembrane</keyword>
<keyword evidence="5 9" id="KW-0997">Cell inner membrane</keyword>
<comment type="similarity">
    <text evidence="2 9">Belongs to the membrane fusion protein (MFP) (TC 8.A.1) family.</text>
</comment>
<dbReference type="Gene3D" id="2.40.30.170">
    <property type="match status" value="1"/>
</dbReference>
<dbReference type="OrthoDB" id="9810980at2"/>
<dbReference type="GO" id="GO:0005886">
    <property type="term" value="C:plasma membrane"/>
    <property type="evidence" value="ECO:0007669"/>
    <property type="project" value="UniProtKB-SubCell"/>
</dbReference>
<proteinExistence type="inferred from homology"/>